<dbReference type="RefSeq" id="WP_107968211.1">
    <property type="nucleotide sequence ID" value="NZ_NWBU01000010.1"/>
</dbReference>
<evidence type="ECO:0000313" key="3">
    <source>
        <dbReference type="Proteomes" id="UP000244162"/>
    </source>
</evidence>
<dbReference type="Gene3D" id="3.30.1300.30">
    <property type="entry name" value="GSPII I/J protein-like"/>
    <property type="match status" value="1"/>
</dbReference>
<gene>
    <name evidence="2" type="ORF">CLG96_11860</name>
</gene>
<protein>
    <submittedName>
        <fullName evidence="2">Type II secretory pathway component PulK-like protein</fullName>
    </submittedName>
</protein>
<dbReference type="OrthoDB" id="7860673at2"/>
<reference evidence="2 3" key="1">
    <citation type="submission" date="2017-09" db="EMBL/GenBank/DDBJ databases">
        <title>Sphingomonas panjinensis sp.nov., isolated from oil-contaminated soil.</title>
        <authorList>
            <person name="Wang L."/>
            <person name="Chen L."/>
        </authorList>
    </citation>
    <scope>NUCLEOTIDE SEQUENCE [LARGE SCALE GENOMIC DNA]</scope>
    <source>
        <strain evidence="2 3">FW-11</strain>
    </source>
</reference>
<evidence type="ECO:0000313" key="2">
    <source>
        <dbReference type="EMBL" id="PTQ09858.1"/>
    </source>
</evidence>
<dbReference type="Proteomes" id="UP000244162">
    <property type="component" value="Unassembled WGS sequence"/>
</dbReference>
<name>A0A2T5FVQ2_9SPHN</name>
<dbReference type="GO" id="GO:0016020">
    <property type="term" value="C:membrane"/>
    <property type="evidence" value="ECO:0007669"/>
    <property type="project" value="InterPro"/>
</dbReference>
<proteinExistence type="predicted"/>
<dbReference type="InterPro" id="IPR005628">
    <property type="entry name" value="GspK"/>
</dbReference>
<dbReference type="InterPro" id="IPR045584">
    <property type="entry name" value="Pilin-like"/>
</dbReference>
<evidence type="ECO:0000256" key="1">
    <source>
        <dbReference type="SAM" id="Phobius"/>
    </source>
</evidence>
<keyword evidence="1" id="KW-1133">Transmembrane helix</keyword>
<keyword evidence="1" id="KW-0812">Transmembrane</keyword>
<dbReference type="EMBL" id="NWBU01000010">
    <property type="protein sequence ID" value="PTQ09858.1"/>
    <property type="molecule type" value="Genomic_DNA"/>
</dbReference>
<dbReference type="AlphaFoldDB" id="A0A2T5FVQ2"/>
<dbReference type="GO" id="GO:0009306">
    <property type="term" value="P:protein secretion"/>
    <property type="evidence" value="ECO:0007669"/>
    <property type="project" value="InterPro"/>
</dbReference>
<dbReference type="PANTHER" id="PTHR38831">
    <property type="entry name" value="TYPE II SECRETION SYSTEM PROTEIN K"/>
    <property type="match status" value="1"/>
</dbReference>
<accession>A0A2T5FVQ2</accession>
<feature type="transmembrane region" description="Helical" evidence="1">
    <location>
        <begin position="12"/>
        <end position="33"/>
    </location>
</feature>
<sequence>MRKAAGPEGERGMILVNVLLFVAIASGIVMLMITAEDGALQRATRLSEAAHAQAAANGGELSAIVALRRDGLVAFDTDNSREPWAALAERAAPIKGGSFDLAIADAQGRFNVNLLMKDDPAALQLFGRIGSALGIQPELIAQAITHIRLSGPISDLGPLSGAAALKPELLARLSGLVTALPRDRDTKINVNSVSEDLLGIMLDNPVAAHGLIELRKRRGWLTQADFDAQQAPLPPIAGFTSDIYWVRSRVTIGDTSRQLTSLLVRQRDAQGVTVRPVARWRGVAVPAQAPPLPF</sequence>
<comment type="caution">
    <text evidence="2">The sequence shown here is derived from an EMBL/GenBank/DDBJ whole genome shotgun (WGS) entry which is preliminary data.</text>
</comment>
<keyword evidence="3" id="KW-1185">Reference proteome</keyword>
<dbReference type="PANTHER" id="PTHR38831:SF1">
    <property type="entry name" value="TYPE II SECRETION SYSTEM PROTEIN K-RELATED"/>
    <property type="match status" value="1"/>
</dbReference>
<keyword evidence="1" id="KW-0472">Membrane</keyword>
<organism evidence="2 3">
    <name type="scientific">Sphingomonas oleivorans</name>
    <dbReference type="NCBI Taxonomy" id="1735121"/>
    <lineage>
        <taxon>Bacteria</taxon>
        <taxon>Pseudomonadati</taxon>
        <taxon>Pseudomonadota</taxon>
        <taxon>Alphaproteobacteria</taxon>
        <taxon>Sphingomonadales</taxon>
        <taxon>Sphingomonadaceae</taxon>
        <taxon>Sphingomonas</taxon>
    </lineage>
</organism>
<dbReference type="SUPFAM" id="SSF54523">
    <property type="entry name" value="Pili subunits"/>
    <property type="match status" value="1"/>
</dbReference>